<organism evidence="1 2">
    <name type="scientific">Duganella radicis</name>
    <dbReference type="NCBI Taxonomy" id="551988"/>
    <lineage>
        <taxon>Bacteria</taxon>
        <taxon>Pseudomonadati</taxon>
        <taxon>Pseudomonadota</taxon>
        <taxon>Betaproteobacteria</taxon>
        <taxon>Burkholderiales</taxon>
        <taxon>Oxalobacteraceae</taxon>
        <taxon>Telluria group</taxon>
        <taxon>Duganella</taxon>
    </lineage>
</organism>
<proteinExistence type="predicted"/>
<gene>
    <name evidence="1" type="ORF">GM676_26095</name>
</gene>
<sequence>MRLYLLANAMYSSRMVQLKTSFAGSTSYQWMGTTMVLKPSDAAWATTASRAAASKFQ</sequence>
<evidence type="ECO:0000313" key="2">
    <source>
        <dbReference type="Proteomes" id="UP000475582"/>
    </source>
</evidence>
<keyword evidence="2" id="KW-1185">Reference proteome</keyword>
<name>A0A6L6PQF6_9BURK</name>
<dbReference type="EMBL" id="WNKY01000046">
    <property type="protein sequence ID" value="MTV41039.1"/>
    <property type="molecule type" value="Genomic_DNA"/>
</dbReference>
<dbReference type="RefSeq" id="WP_155467127.1">
    <property type="nucleotide sequence ID" value="NZ_WNKY01000046.1"/>
</dbReference>
<dbReference type="AlphaFoldDB" id="A0A6L6PQF6"/>
<accession>A0A6L6PQF6</accession>
<reference evidence="1 2" key="1">
    <citation type="submission" date="2019-11" db="EMBL/GenBank/DDBJ databases">
        <title>Type strains purchased from KCTC, JCM and DSMZ.</title>
        <authorList>
            <person name="Lu H."/>
        </authorList>
    </citation>
    <scope>NUCLEOTIDE SEQUENCE [LARGE SCALE GENOMIC DNA]</scope>
    <source>
        <strain evidence="1 2">KCTC 22382</strain>
    </source>
</reference>
<comment type="caution">
    <text evidence="1">The sequence shown here is derived from an EMBL/GenBank/DDBJ whole genome shotgun (WGS) entry which is preliminary data.</text>
</comment>
<dbReference type="Proteomes" id="UP000475582">
    <property type="component" value="Unassembled WGS sequence"/>
</dbReference>
<evidence type="ECO:0000313" key="1">
    <source>
        <dbReference type="EMBL" id="MTV41039.1"/>
    </source>
</evidence>
<protein>
    <submittedName>
        <fullName evidence="1">Uncharacterized protein</fullName>
    </submittedName>
</protein>